<dbReference type="InterPro" id="IPR042635">
    <property type="entry name" value="MEGF10/SREC1/2-like"/>
</dbReference>
<feature type="disulfide bond" evidence="5">
    <location>
        <begin position="73"/>
        <end position="82"/>
    </location>
</feature>
<dbReference type="InterPro" id="IPR000742">
    <property type="entry name" value="EGF"/>
</dbReference>
<dbReference type="AlphaFoldDB" id="A0A8J5ZSD1"/>
<feature type="disulfide bond" evidence="5">
    <location>
        <begin position="329"/>
        <end position="338"/>
    </location>
</feature>
<evidence type="ECO:0000259" key="8">
    <source>
        <dbReference type="PROSITE" id="PS50027"/>
    </source>
</evidence>
<dbReference type="Pfam" id="PF12661">
    <property type="entry name" value="hEGF"/>
    <property type="match status" value="3"/>
</dbReference>
<dbReference type="OrthoDB" id="409374at2759"/>
<dbReference type="PANTHER" id="PTHR24043:SF8">
    <property type="entry name" value="EGF-LIKE DOMAIN-CONTAINING PROTEIN"/>
    <property type="match status" value="1"/>
</dbReference>
<dbReference type="SMART" id="SM00180">
    <property type="entry name" value="EGF_Lam"/>
    <property type="match status" value="5"/>
</dbReference>
<keyword evidence="6" id="KW-0424">Laminin EGF-like domain</keyword>
<keyword evidence="2" id="KW-0732">Signal</keyword>
<dbReference type="CDD" id="cd00055">
    <property type="entry name" value="EGF_Lam"/>
    <property type="match status" value="2"/>
</dbReference>
<name>A0A8J5ZSD1_GALPY</name>
<feature type="disulfide bond" evidence="5">
    <location>
        <begin position="286"/>
        <end position="295"/>
    </location>
</feature>
<reference evidence="9" key="1">
    <citation type="journal article" date="2021" name="Evol. Appl.">
        <title>The genome of the Pyrenean desman and the effects of bottlenecks and inbreeding on the genomic landscape of an endangered species.</title>
        <authorList>
            <person name="Escoda L."/>
            <person name="Castresana J."/>
        </authorList>
    </citation>
    <scope>NUCLEOTIDE SEQUENCE</scope>
    <source>
        <strain evidence="9">IBE-C5619</strain>
    </source>
</reference>
<dbReference type="InterPro" id="IPR013032">
    <property type="entry name" value="EGF-like_CS"/>
</dbReference>
<keyword evidence="10" id="KW-1185">Reference proteome</keyword>
<organism evidence="9 10">
    <name type="scientific">Galemys pyrenaicus</name>
    <name type="common">Iberian desman</name>
    <name type="synonym">Pyrenean desman</name>
    <dbReference type="NCBI Taxonomy" id="202257"/>
    <lineage>
        <taxon>Eukaryota</taxon>
        <taxon>Metazoa</taxon>
        <taxon>Chordata</taxon>
        <taxon>Craniata</taxon>
        <taxon>Vertebrata</taxon>
        <taxon>Euteleostomi</taxon>
        <taxon>Mammalia</taxon>
        <taxon>Eutheria</taxon>
        <taxon>Laurasiatheria</taxon>
        <taxon>Eulipotyphla</taxon>
        <taxon>Talpidae</taxon>
        <taxon>Galemys</taxon>
    </lineage>
</organism>
<dbReference type="FunFam" id="2.170.300.10:FF:000041">
    <property type="entry name" value="Tyrosine protein kinase receptor tie-1, putative"/>
    <property type="match status" value="2"/>
</dbReference>
<dbReference type="CDD" id="cd00054">
    <property type="entry name" value="EGF_CA"/>
    <property type="match status" value="1"/>
</dbReference>
<feature type="domain" description="EGF-like" evidence="7">
    <location>
        <begin position="261"/>
        <end position="296"/>
    </location>
</feature>
<accession>A0A8J5ZSD1</accession>
<dbReference type="PRINTS" id="PR00011">
    <property type="entry name" value="EGFLAMININ"/>
</dbReference>
<dbReference type="PROSITE" id="PS50027">
    <property type="entry name" value="EGF_LAM_2"/>
    <property type="match status" value="1"/>
</dbReference>
<dbReference type="Gene3D" id="2.170.300.10">
    <property type="entry name" value="Tie2 ligand-binding domain superfamily"/>
    <property type="match status" value="3"/>
</dbReference>
<keyword evidence="3" id="KW-0677">Repeat</keyword>
<dbReference type="SMART" id="SM00181">
    <property type="entry name" value="EGF"/>
    <property type="match status" value="7"/>
</dbReference>
<dbReference type="GO" id="GO:0005044">
    <property type="term" value="F:scavenger receptor activity"/>
    <property type="evidence" value="ECO:0007669"/>
    <property type="project" value="InterPro"/>
</dbReference>
<proteinExistence type="predicted"/>
<evidence type="ECO:0000256" key="1">
    <source>
        <dbReference type="ARBA" id="ARBA00022536"/>
    </source>
</evidence>
<evidence type="ECO:0000256" key="6">
    <source>
        <dbReference type="PROSITE-ProRule" id="PRU00460"/>
    </source>
</evidence>
<feature type="domain" description="EGF-like" evidence="7">
    <location>
        <begin position="347"/>
        <end position="382"/>
    </location>
</feature>
<feature type="non-terminal residue" evidence="9">
    <location>
        <position position="534"/>
    </location>
</feature>
<feature type="disulfide bond" evidence="6">
    <location>
        <begin position="418"/>
        <end position="427"/>
    </location>
</feature>
<dbReference type="Pfam" id="PF00053">
    <property type="entry name" value="EGF_laminin"/>
    <property type="match status" value="2"/>
</dbReference>
<gene>
    <name evidence="9" type="ORF">J0S82_004235</name>
</gene>
<keyword evidence="1 5" id="KW-0245">EGF-like domain</keyword>
<dbReference type="EMBL" id="JAGFMF010012177">
    <property type="protein sequence ID" value="KAG8506205.1"/>
    <property type="molecule type" value="Genomic_DNA"/>
</dbReference>
<evidence type="ECO:0000313" key="9">
    <source>
        <dbReference type="EMBL" id="KAG8506205.1"/>
    </source>
</evidence>
<sequence>GRVMQRWEGLPSRGSRAFCPKGGLSGEACGGHSTLTVSLLAGCDSDHWGPHCSNRCQCQNGALCNPITGACVCAAGFRGWRCEELCAPGTHGKGCQLPCQCRHGASCDPRTGECLCAPGYTGGLPGTGGGMGAAALTTAMCPPPASGIGQAAGSRRRVPIFLAAVKSAVTPVLPRIREIFLVGALDPSSGQSPEATAHMELGPSRLFETEMRPLGRYHMGVLLCSSSPLLSPTRPRTSPHYSSLGTAKPAYCEELCPPGSHGAHCELRCPCQNGGTCHHITGECACPPGWTGAVCAQPCPPGTFGQNCSQDCPCHHGGQCDHVTGQCHCAAGYMGDRCQEECPFGTFGFQCSQRCDCHNGGQCSPSTGACECEPGYKGPSCQERLCPEGLHGPGCASPCPCDPDNTISCHPVTGACTCQPGWSGHRCNESCPAGFYGEGCQLPCTCQNGGDCHSITGGCTCAPGFMVRWEETPIVSLPLSPTQEGRVQLLSHRGRGGESGPPARGEEWNCLCVLVLRPLRQPVKGAPPRLFSEG</sequence>
<evidence type="ECO:0000256" key="4">
    <source>
        <dbReference type="ARBA" id="ARBA00023157"/>
    </source>
</evidence>
<feature type="domain" description="Laminin EGF-like" evidence="8">
    <location>
        <begin position="399"/>
        <end position="442"/>
    </location>
</feature>
<evidence type="ECO:0000256" key="3">
    <source>
        <dbReference type="ARBA" id="ARBA00022737"/>
    </source>
</evidence>
<keyword evidence="4 5" id="KW-1015">Disulfide bond</keyword>
<dbReference type="PROSITE" id="PS50026">
    <property type="entry name" value="EGF_3"/>
    <property type="match status" value="4"/>
</dbReference>
<evidence type="ECO:0000256" key="2">
    <source>
        <dbReference type="ARBA" id="ARBA00022729"/>
    </source>
</evidence>
<feature type="domain" description="EGF-like" evidence="7">
    <location>
        <begin position="304"/>
        <end position="339"/>
    </location>
</feature>
<dbReference type="PROSITE" id="PS00022">
    <property type="entry name" value="EGF_1"/>
    <property type="match status" value="4"/>
</dbReference>
<protein>
    <submittedName>
        <fullName evidence="9">Multiple epidermal growth factor-like domains protein 11</fullName>
    </submittedName>
</protein>
<dbReference type="FunFam" id="2.170.300.10:FF:000006">
    <property type="entry name" value="Multiple epidermal growth factor-like domains protein 11"/>
    <property type="match status" value="1"/>
</dbReference>
<dbReference type="Proteomes" id="UP000700334">
    <property type="component" value="Unassembled WGS sequence"/>
</dbReference>
<dbReference type="InterPro" id="IPR002049">
    <property type="entry name" value="LE_dom"/>
</dbReference>
<feature type="disulfide bond" evidence="5">
    <location>
        <begin position="372"/>
        <end position="381"/>
    </location>
</feature>
<comment type="caution">
    <text evidence="5">Lacks conserved residue(s) required for the propagation of feature annotation.</text>
</comment>
<comment type="caution">
    <text evidence="9">The sequence shown here is derived from an EMBL/GenBank/DDBJ whole genome shotgun (WGS) entry which is preliminary data.</text>
</comment>
<dbReference type="PROSITE" id="PS01186">
    <property type="entry name" value="EGF_2"/>
    <property type="match status" value="1"/>
</dbReference>
<feature type="domain" description="EGF-like" evidence="7">
    <location>
        <begin position="53"/>
        <end position="83"/>
    </location>
</feature>
<evidence type="ECO:0000256" key="5">
    <source>
        <dbReference type="PROSITE-ProRule" id="PRU00076"/>
    </source>
</evidence>
<dbReference type="PANTHER" id="PTHR24043">
    <property type="entry name" value="SCAVENGER RECEPTOR CLASS F"/>
    <property type="match status" value="1"/>
</dbReference>
<evidence type="ECO:0000259" key="7">
    <source>
        <dbReference type="PROSITE" id="PS50026"/>
    </source>
</evidence>
<evidence type="ECO:0000313" key="10">
    <source>
        <dbReference type="Proteomes" id="UP000700334"/>
    </source>
</evidence>